<organism evidence="1 2">
    <name type="scientific">Jiella pacifica</name>
    <dbReference type="NCBI Taxonomy" id="2696469"/>
    <lineage>
        <taxon>Bacteria</taxon>
        <taxon>Pseudomonadati</taxon>
        <taxon>Pseudomonadota</taxon>
        <taxon>Alphaproteobacteria</taxon>
        <taxon>Hyphomicrobiales</taxon>
        <taxon>Aurantimonadaceae</taxon>
        <taxon>Jiella</taxon>
    </lineage>
</organism>
<evidence type="ECO:0008006" key="3">
    <source>
        <dbReference type="Google" id="ProtNLM"/>
    </source>
</evidence>
<gene>
    <name evidence="1" type="ORF">GTK09_17520</name>
</gene>
<reference evidence="1 2" key="1">
    <citation type="submission" date="2020-01" db="EMBL/GenBank/DDBJ databases">
        <title>Jiella pacifica sp. nov.</title>
        <authorList>
            <person name="Xue Z."/>
            <person name="Zhu S."/>
            <person name="Chen J."/>
            <person name="Yang J."/>
        </authorList>
    </citation>
    <scope>NUCLEOTIDE SEQUENCE [LARGE SCALE GENOMIC DNA]</scope>
    <source>
        <strain evidence="1 2">40Bstr34</strain>
    </source>
</reference>
<name>A0A6N9T6P6_9HYPH</name>
<sequence>MSSSDRAGRAAPKGGLSAPSPRRTFVAALLGTALLAGCTAGPLYGTHGVGGTDVGAGAMRLPYAGRIAITEADTRTDQLVRNELLFRLNRGTPVSDPLYELHLEVTGKARGVVVQSDGVSRSVIYVERAKYRLVRLSDRVVVATGERSATVPYDQTVQLYASQRALKNAREEASKQLAAQLEIAIASSLSRSAG</sequence>
<dbReference type="EMBL" id="JAAAMG010000015">
    <property type="protein sequence ID" value="NDW06222.1"/>
    <property type="molecule type" value="Genomic_DNA"/>
</dbReference>
<dbReference type="Gene3D" id="3.30.160.150">
    <property type="entry name" value="Lipoprotein like domain"/>
    <property type="match status" value="1"/>
</dbReference>
<evidence type="ECO:0000313" key="1">
    <source>
        <dbReference type="EMBL" id="NDW06222.1"/>
    </source>
</evidence>
<dbReference type="RefSeq" id="WP_163464759.1">
    <property type="nucleotide sequence ID" value="NZ_JAAAMG010000015.1"/>
</dbReference>
<proteinExistence type="predicted"/>
<dbReference type="AlphaFoldDB" id="A0A6N9T6P6"/>
<comment type="caution">
    <text evidence="1">The sequence shown here is derived from an EMBL/GenBank/DDBJ whole genome shotgun (WGS) entry which is preliminary data.</text>
</comment>
<accession>A0A6N9T6P6</accession>
<dbReference type="Proteomes" id="UP000469011">
    <property type="component" value="Unassembled WGS sequence"/>
</dbReference>
<keyword evidence="2" id="KW-1185">Reference proteome</keyword>
<evidence type="ECO:0000313" key="2">
    <source>
        <dbReference type="Proteomes" id="UP000469011"/>
    </source>
</evidence>
<protein>
    <recommendedName>
        <fullName evidence="3">LPS-assembly lipoprotein</fullName>
    </recommendedName>
</protein>